<keyword evidence="2" id="KW-1185">Reference proteome</keyword>
<accession>A0ABT0YA78</accession>
<evidence type="ECO:0000313" key="1">
    <source>
        <dbReference type="EMBL" id="MCM4082936.1"/>
    </source>
</evidence>
<dbReference type="RefSeq" id="WP_221380570.1">
    <property type="nucleotide sequence ID" value="NZ_JAMQOL010000053.1"/>
</dbReference>
<protein>
    <recommendedName>
        <fullName evidence="3">Excreted virulence factor EspC (Type VII ESX diderm)</fullName>
    </recommendedName>
</protein>
<dbReference type="EMBL" id="JAMQOL010000053">
    <property type="protein sequence ID" value="MCM4082936.1"/>
    <property type="molecule type" value="Genomic_DNA"/>
</dbReference>
<proteinExistence type="predicted"/>
<organism evidence="1 2">
    <name type="scientific">Paractinoplanes hotanensis</name>
    <dbReference type="NCBI Taxonomy" id="2906497"/>
    <lineage>
        <taxon>Bacteria</taxon>
        <taxon>Bacillati</taxon>
        <taxon>Actinomycetota</taxon>
        <taxon>Actinomycetes</taxon>
        <taxon>Micromonosporales</taxon>
        <taxon>Micromonosporaceae</taxon>
        <taxon>Paractinoplanes</taxon>
    </lineage>
</organism>
<name>A0ABT0YA78_9ACTN</name>
<reference evidence="1 2" key="1">
    <citation type="submission" date="2022-06" db="EMBL/GenBank/DDBJ databases">
        <title>Actinoplanes abujensis sp. nov., isolated from Nigerian arid soil.</title>
        <authorList>
            <person name="Ding P."/>
        </authorList>
    </citation>
    <scope>NUCLEOTIDE SEQUENCE [LARGE SCALE GENOMIC DNA]</scope>
    <source>
        <strain evidence="2">TRM88002</strain>
    </source>
</reference>
<gene>
    <name evidence="1" type="ORF">LXN57_35795</name>
</gene>
<evidence type="ECO:0000313" key="2">
    <source>
        <dbReference type="Proteomes" id="UP001523216"/>
    </source>
</evidence>
<evidence type="ECO:0008006" key="3">
    <source>
        <dbReference type="Google" id="ProtNLM"/>
    </source>
</evidence>
<dbReference type="Proteomes" id="UP001523216">
    <property type="component" value="Unassembled WGS sequence"/>
</dbReference>
<comment type="caution">
    <text evidence="1">The sequence shown here is derived from an EMBL/GenBank/DDBJ whole genome shotgun (WGS) entry which is preliminary data.</text>
</comment>
<sequence length="111" mass="11822">MSDARLRLDAEEALAGSSALSAAGEDLGARRNRAGAEIAAASSAVPWGRDEYGQSFEKHYRPFEQQVLDAWQQLAAYLAGLGDAAALSVRDNLAADAEAAQRVHSTYRGRS</sequence>